<evidence type="ECO:0000256" key="1">
    <source>
        <dbReference type="SAM" id="MobiDB-lite"/>
    </source>
</evidence>
<feature type="non-terminal residue" evidence="2">
    <location>
        <position position="1"/>
    </location>
</feature>
<dbReference type="EMBL" id="LXQA010282519">
    <property type="protein sequence ID" value="MCI40669.1"/>
    <property type="molecule type" value="Genomic_DNA"/>
</dbReference>
<name>A0A392RWC0_9FABA</name>
<dbReference type="AlphaFoldDB" id="A0A392RWC0"/>
<feature type="region of interest" description="Disordered" evidence="1">
    <location>
        <begin position="1"/>
        <end position="48"/>
    </location>
</feature>
<accession>A0A392RWC0</accession>
<comment type="caution">
    <text evidence="2">The sequence shown here is derived from an EMBL/GenBank/DDBJ whole genome shotgun (WGS) entry which is preliminary data.</text>
</comment>
<dbReference type="Proteomes" id="UP000265520">
    <property type="component" value="Unassembled WGS sequence"/>
</dbReference>
<organism evidence="2 3">
    <name type="scientific">Trifolium medium</name>
    <dbReference type="NCBI Taxonomy" id="97028"/>
    <lineage>
        <taxon>Eukaryota</taxon>
        <taxon>Viridiplantae</taxon>
        <taxon>Streptophyta</taxon>
        <taxon>Embryophyta</taxon>
        <taxon>Tracheophyta</taxon>
        <taxon>Spermatophyta</taxon>
        <taxon>Magnoliopsida</taxon>
        <taxon>eudicotyledons</taxon>
        <taxon>Gunneridae</taxon>
        <taxon>Pentapetalae</taxon>
        <taxon>rosids</taxon>
        <taxon>fabids</taxon>
        <taxon>Fabales</taxon>
        <taxon>Fabaceae</taxon>
        <taxon>Papilionoideae</taxon>
        <taxon>50 kb inversion clade</taxon>
        <taxon>NPAAA clade</taxon>
        <taxon>Hologalegina</taxon>
        <taxon>IRL clade</taxon>
        <taxon>Trifolieae</taxon>
        <taxon>Trifolium</taxon>
    </lineage>
</organism>
<evidence type="ECO:0000313" key="3">
    <source>
        <dbReference type="Proteomes" id="UP000265520"/>
    </source>
</evidence>
<feature type="compositionally biased region" description="Gly residues" evidence="1">
    <location>
        <begin position="35"/>
        <end position="48"/>
    </location>
</feature>
<keyword evidence="3" id="KW-1185">Reference proteome</keyword>
<reference evidence="2 3" key="1">
    <citation type="journal article" date="2018" name="Front. Plant Sci.">
        <title>Red Clover (Trifolium pratense) and Zigzag Clover (T. medium) - A Picture of Genomic Similarities and Differences.</title>
        <authorList>
            <person name="Dluhosova J."/>
            <person name="Istvanek J."/>
            <person name="Nedelnik J."/>
            <person name="Repkova J."/>
        </authorList>
    </citation>
    <scope>NUCLEOTIDE SEQUENCE [LARGE SCALE GENOMIC DNA]</scope>
    <source>
        <strain evidence="3">cv. 10/8</strain>
        <tissue evidence="2">Leaf</tissue>
    </source>
</reference>
<proteinExistence type="predicted"/>
<evidence type="ECO:0000313" key="2">
    <source>
        <dbReference type="EMBL" id="MCI40669.1"/>
    </source>
</evidence>
<sequence>VDAQAISDRPPSQLATARAEWSDRLRIQPTPSEDLGGGKGGTLGRVAS</sequence>
<protein>
    <submittedName>
        <fullName evidence="2">Uncharacterized protein</fullName>
    </submittedName>
</protein>